<evidence type="ECO:0000256" key="1">
    <source>
        <dbReference type="SAM" id="Coils"/>
    </source>
</evidence>
<feature type="domain" description="Rhamnogalacturonase A/B/Epimerase-like pectate lyase" evidence="3">
    <location>
        <begin position="112"/>
        <end position="189"/>
    </location>
</feature>
<organism evidence="4 5">
    <name type="scientific">Virgibacillus halodenitrificans</name>
    <name type="common">Bacillus halodenitrificans</name>
    <dbReference type="NCBI Taxonomy" id="1482"/>
    <lineage>
        <taxon>Bacteria</taxon>
        <taxon>Bacillati</taxon>
        <taxon>Bacillota</taxon>
        <taxon>Bacilli</taxon>
        <taxon>Bacillales</taxon>
        <taxon>Bacillaceae</taxon>
        <taxon>Virgibacillus</taxon>
    </lineage>
</organism>
<accession>A0AAC9NLG2</accession>
<dbReference type="KEGG" id="vhl:BME96_12455"/>
<gene>
    <name evidence="4" type="ORF">BME96_12455</name>
</gene>
<dbReference type="Gene3D" id="2.160.20.10">
    <property type="entry name" value="Single-stranded right-handed beta-helix, Pectin lyase-like"/>
    <property type="match status" value="1"/>
</dbReference>
<evidence type="ECO:0000256" key="2">
    <source>
        <dbReference type="SAM" id="MobiDB-lite"/>
    </source>
</evidence>
<feature type="coiled-coil region" evidence="1">
    <location>
        <begin position="21"/>
        <end position="55"/>
    </location>
</feature>
<evidence type="ECO:0000313" key="4">
    <source>
        <dbReference type="EMBL" id="APC48953.1"/>
    </source>
</evidence>
<feature type="region of interest" description="Disordered" evidence="2">
    <location>
        <begin position="335"/>
        <end position="355"/>
    </location>
</feature>
<dbReference type="Proteomes" id="UP000182945">
    <property type="component" value="Chromosome"/>
</dbReference>
<evidence type="ECO:0000313" key="5">
    <source>
        <dbReference type="Proteomes" id="UP000182945"/>
    </source>
</evidence>
<dbReference type="RefSeq" id="WP_071649212.1">
    <property type="nucleotide sequence ID" value="NZ_CP017962.1"/>
</dbReference>
<dbReference type="Pfam" id="PF12708">
    <property type="entry name" value="Pect-lyase_RHGA_epim"/>
    <property type="match status" value="1"/>
</dbReference>
<reference evidence="4 5" key="1">
    <citation type="submission" date="2016-11" db="EMBL/GenBank/DDBJ databases">
        <title>Complete genome sequencing of Virgibacillus halodenitrificans PDB-F2.</title>
        <authorList>
            <person name="Sun Z."/>
            <person name="Zhou Y."/>
            <person name="Li H."/>
        </authorList>
    </citation>
    <scope>NUCLEOTIDE SEQUENCE [LARGE SCALE GENOMIC DNA]</scope>
    <source>
        <strain evidence="4 5">PDB-F2</strain>
    </source>
</reference>
<protein>
    <recommendedName>
        <fullName evidence="3">Rhamnogalacturonase A/B/Epimerase-like pectate lyase domain-containing protein</fullName>
    </recommendedName>
</protein>
<dbReference type="GeneID" id="71515215"/>
<dbReference type="AlphaFoldDB" id="A0AAC9NLG2"/>
<dbReference type="InterPro" id="IPR006626">
    <property type="entry name" value="PbH1"/>
</dbReference>
<evidence type="ECO:0000259" key="3">
    <source>
        <dbReference type="Pfam" id="PF12708"/>
    </source>
</evidence>
<dbReference type="SMART" id="SM00710">
    <property type="entry name" value="PbH1"/>
    <property type="match status" value="8"/>
</dbReference>
<dbReference type="SUPFAM" id="SSF51126">
    <property type="entry name" value="Pectin lyase-like"/>
    <property type="match status" value="1"/>
</dbReference>
<proteinExistence type="predicted"/>
<dbReference type="InterPro" id="IPR011050">
    <property type="entry name" value="Pectin_lyase_fold/virulence"/>
</dbReference>
<name>A0AAC9NLG2_VIRHA</name>
<sequence>MVLKTIPTNIRFPMYKGVEYINEAIKAAERSDTNAAEAKQNSINAENIANQANDKSDYTQTQLDAVTGASTIDPAVEQMKVGSDGSTVYASPDERVRTEHNQVSSQLEDIAINVKSFGAKGDGISDDTIAIQSAIDSLQEGQELFFPKGNYLVSKNTTLPMYPNNDQPCLVVLQKNNVNIVGYGAKLKVNIHAQGVLEIRQSTDVNINGLIVEGCGVFPPLDGNTGRGEKGGSDGGYNTESYWGTKRNNSYDTALGTFKGGIIGNVGIGILVYDGSKRITLKNIETLGFNYCGISIGTFDEDKEYSQDVSIERCYSHDNYSGNFNFHNSKRGSLIASKSENSGHPDSDPVNDSQVNPGYGVVLRQSANYAIDTTIRDSVFINDRRKPIDSHAGEGVFVLNNRIYGGGWGGAIVLFASYSSAKVDNVIVTGNQIENINVHSGFGAGINVEGLPNEKTASCIISDNIIFKSRFNTYHIFASNLKNAKITGNIIKDDLFVGRERCYPITTNNVKYFDISSNFVDISDLLNFISIAPACVNVTNGEFGTITNNTLINYIRCITIEGAEPYINIINNQLLMKNPNLSPTTQHINSTSNKGIVSNNTYSGNIAIANEIKNKLKIKMRVTFNGTVNPMIEVLEGQEYLDGNVDMNTREMIIRFKNNNLSRVPSTNVIFQEALGLPYTDGSTSGRCYQYYAIPNSGITTIGFRPSGSTYTDVKNITSGTIFIDIRY</sequence>
<dbReference type="InterPro" id="IPR012334">
    <property type="entry name" value="Pectin_lyas_fold"/>
</dbReference>
<keyword evidence="1" id="KW-0175">Coiled coil</keyword>
<dbReference type="InterPro" id="IPR024535">
    <property type="entry name" value="RHGA/B-epi-like_pectate_lyase"/>
</dbReference>
<dbReference type="EMBL" id="CP017962">
    <property type="protein sequence ID" value="APC48953.1"/>
    <property type="molecule type" value="Genomic_DNA"/>
</dbReference>